<feature type="domain" description="GP-PDE" evidence="3">
    <location>
        <begin position="109"/>
        <end position="374"/>
    </location>
</feature>
<keyword evidence="2" id="KW-0472">Membrane</keyword>
<organism evidence="4 5">
    <name type="scientific">Micromonospora carbonacea</name>
    <dbReference type="NCBI Taxonomy" id="47853"/>
    <lineage>
        <taxon>Bacteria</taxon>
        <taxon>Bacillati</taxon>
        <taxon>Actinomycetota</taxon>
        <taxon>Actinomycetes</taxon>
        <taxon>Micromonosporales</taxon>
        <taxon>Micromonosporaceae</taxon>
        <taxon>Micromonospora</taxon>
    </lineage>
</organism>
<dbReference type="Proteomes" id="UP000509335">
    <property type="component" value="Chromosome"/>
</dbReference>
<dbReference type="CDD" id="cd08613">
    <property type="entry name" value="GDPD_GDE4_like_1"/>
    <property type="match status" value="1"/>
</dbReference>
<dbReference type="KEGG" id="mcab:HXZ27_21710"/>
<evidence type="ECO:0000259" key="3">
    <source>
        <dbReference type="PROSITE" id="PS51704"/>
    </source>
</evidence>
<gene>
    <name evidence="4" type="ORF">HXZ27_21710</name>
</gene>
<evidence type="ECO:0000313" key="4">
    <source>
        <dbReference type="EMBL" id="QLD26507.1"/>
    </source>
</evidence>
<keyword evidence="2" id="KW-1133">Transmembrane helix</keyword>
<dbReference type="PANTHER" id="PTHR43805">
    <property type="entry name" value="GLYCEROPHOSPHORYL DIESTER PHOSPHODIESTERASE"/>
    <property type="match status" value="1"/>
</dbReference>
<evidence type="ECO:0000256" key="2">
    <source>
        <dbReference type="SAM" id="Phobius"/>
    </source>
</evidence>
<dbReference type="AlphaFoldDB" id="A0A7H8XN94"/>
<dbReference type="SUPFAM" id="SSF51695">
    <property type="entry name" value="PLC-like phosphodiesterases"/>
    <property type="match status" value="1"/>
</dbReference>
<dbReference type="PANTHER" id="PTHR43805:SF1">
    <property type="entry name" value="GP-PDE DOMAIN-CONTAINING PROTEIN"/>
    <property type="match status" value="1"/>
</dbReference>
<feature type="compositionally biased region" description="Polar residues" evidence="1">
    <location>
        <begin position="28"/>
        <end position="41"/>
    </location>
</feature>
<dbReference type="GO" id="GO:0006629">
    <property type="term" value="P:lipid metabolic process"/>
    <property type="evidence" value="ECO:0007669"/>
    <property type="project" value="InterPro"/>
</dbReference>
<reference evidence="4 5" key="1">
    <citation type="submission" date="2020-07" db="EMBL/GenBank/DDBJ databases">
        <title>A bifunctional nitrone conjugated secondary metabolite targeting the ribosome.</title>
        <authorList>
            <person name="Limbrick E.M."/>
            <person name="Graf M."/>
            <person name="Derewacz D.K."/>
            <person name="Nguyen F."/>
            <person name="Spraggins J.M."/>
            <person name="Wieland M."/>
            <person name="Ynigez-Gutierrez A.E."/>
            <person name="Reisman B.J."/>
            <person name="Zinshteyn B."/>
            <person name="McCulloch K."/>
            <person name="Iverson T.M."/>
            <person name="Green R."/>
            <person name="Wilson D.N."/>
            <person name="Bachmann B.O."/>
        </authorList>
    </citation>
    <scope>NUCLEOTIDE SEQUENCE [LARGE SCALE GENOMIC DNA]</scope>
    <source>
        <strain evidence="5">aurantiaca</strain>
    </source>
</reference>
<dbReference type="InterPro" id="IPR017946">
    <property type="entry name" value="PLC-like_Pdiesterase_TIM-brl"/>
</dbReference>
<accession>A0A7H8XN94</accession>
<dbReference type="GO" id="GO:0008081">
    <property type="term" value="F:phosphoric diester hydrolase activity"/>
    <property type="evidence" value="ECO:0007669"/>
    <property type="project" value="InterPro"/>
</dbReference>
<sequence>MPAVAPGQKRRRLGLRRLPVAGARWQAASVTERGTGSTASDSAPGGERPGRGRRWRRRLEVALAVVLLAAAGLYVGNSSTLAGTPPGGPFLLAHRGLAQTYDLAGVTNDTCTAERIHPPQHPYLENTLASMRAAFAADADLVEFDVQVTRDGRLAVFHDATLQCRTDGTGTVREHTLAELRGLDLGYGYTSDGGRTFPFRGMGVGLLPTVEEVLAEFPDRELLIHLKVEGAAEGEALADLLATLPQQRRDTLTVYGGDVAVAAFAARLPDVRVTSKKIMKDCMVAYLAVGWTGHVPDACRHRQLHLPQRYGRLMWGWPNRFVARMREADTRVIVVNGSGEFSEGFDDPGDVDAIPTGWTGGVWTNRIDVVAPLLRR</sequence>
<dbReference type="Gene3D" id="3.20.20.190">
    <property type="entry name" value="Phosphatidylinositol (PI) phosphodiesterase"/>
    <property type="match status" value="1"/>
</dbReference>
<dbReference type="EMBL" id="CP058322">
    <property type="protein sequence ID" value="QLD26507.1"/>
    <property type="molecule type" value="Genomic_DNA"/>
</dbReference>
<dbReference type="Pfam" id="PF03009">
    <property type="entry name" value="GDPD"/>
    <property type="match status" value="1"/>
</dbReference>
<dbReference type="PROSITE" id="PS51704">
    <property type="entry name" value="GP_PDE"/>
    <property type="match status" value="1"/>
</dbReference>
<feature type="region of interest" description="Disordered" evidence="1">
    <location>
        <begin position="24"/>
        <end position="53"/>
    </location>
</feature>
<feature type="transmembrane region" description="Helical" evidence="2">
    <location>
        <begin position="59"/>
        <end position="76"/>
    </location>
</feature>
<protein>
    <submittedName>
        <fullName evidence="4">Glycerophosphodiester phosphodiesterase</fullName>
    </submittedName>
</protein>
<evidence type="ECO:0000313" key="5">
    <source>
        <dbReference type="Proteomes" id="UP000509335"/>
    </source>
</evidence>
<dbReference type="InterPro" id="IPR030395">
    <property type="entry name" value="GP_PDE_dom"/>
</dbReference>
<evidence type="ECO:0000256" key="1">
    <source>
        <dbReference type="SAM" id="MobiDB-lite"/>
    </source>
</evidence>
<keyword evidence="2" id="KW-0812">Transmembrane</keyword>
<name>A0A7H8XN94_9ACTN</name>
<proteinExistence type="predicted"/>